<protein>
    <submittedName>
        <fullName evidence="1">Uncharacterized protein</fullName>
    </submittedName>
</protein>
<dbReference type="Proteomes" id="UP000887013">
    <property type="component" value="Unassembled WGS sequence"/>
</dbReference>
<organism evidence="1 2">
    <name type="scientific">Nephila pilipes</name>
    <name type="common">Giant wood spider</name>
    <name type="synonym">Nephila maculata</name>
    <dbReference type="NCBI Taxonomy" id="299642"/>
    <lineage>
        <taxon>Eukaryota</taxon>
        <taxon>Metazoa</taxon>
        <taxon>Ecdysozoa</taxon>
        <taxon>Arthropoda</taxon>
        <taxon>Chelicerata</taxon>
        <taxon>Arachnida</taxon>
        <taxon>Araneae</taxon>
        <taxon>Araneomorphae</taxon>
        <taxon>Entelegynae</taxon>
        <taxon>Araneoidea</taxon>
        <taxon>Nephilidae</taxon>
        <taxon>Nephila</taxon>
    </lineage>
</organism>
<comment type="caution">
    <text evidence="1">The sequence shown here is derived from an EMBL/GenBank/DDBJ whole genome shotgun (WGS) entry which is preliminary data.</text>
</comment>
<keyword evidence="2" id="KW-1185">Reference proteome</keyword>
<name>A0A8X6PYR0_NEPPI</name>
<accession>A0A8X6PYR0</accession>
<sequence>MTDSIMATAGHTSSIHVIDAENQELKIMLMIFHHACLSWRPADVLPPVDQRDISIADQSAGAPVIKNIVGTTGVSNNVLRNAQNHVPSRRKTRTAVTRLTGWRHKGDQSVVSLG</sequence>
<dbReference type="AlphaFoldDB" id="A0A8X6PYR0"/>
<proteinExistence type="predicted"/>
<evidence type="ECO:0000313" key="2">
    <source>
        <dbReference type="Proteomes" id="UP000887013"/>
    </source>
</evidence>
<evidence type="ECO:0000313" key="1">
    <source>
        <dbReference type="EMBL" id="GFT96791.1"/>
    </source>
</evidence>
<reference evidence="1" key="1">
    <citation type="submission" date="2020-08" db="EMBL/GenBank/DDBJ databases">
        <title>Multicomponent nature underlies the extraordinary mechanical properties of spider dragline silk.</title>
        <authorList>
            <person name="Kono N."/>
            <person name="Nakamura H."/>
            <person name="Mori M."/>
            <person name="Yoshida Y."/>
            <person name="Ohtoshi R."/>
            <person name="Malay A.D."/>
            <person name="Moran D.A.P."/>
            <person name="Tomita M."/>
            <person name="Numata K."/>
            <person name="Arakawa K."/>
        </authorList>
    </citation>
    <scope>NUCLEOTIDE SEQUENCE</scope>
</reference>
<gene>
    <name evidence="1" type="ORF">NPIL_40341</name>
</gene>
<dbReference type="EMBL" id="BMAW01121985">
    <property type="protein sequence ID" value="GFT96791.1"/>
    <property type="molecule type" value="Genomic_DNA"/>
</dbReference>